<reference evidence="7" key="1">
    <citation type="journal article" date="2014" name="Front. Microbiol.">
        <title>High frequency of phylogenetically diverse reductive dehalogenase-homologous genes in deep subseafloor sedimentary metagenomes.</title>
        <authorList>
            <person name="Kawai M."/>
            <person name="Futagami T."/>
            <person name="Toyoda A."/>
            <person name="Takaki Y."/>
            <person name="Nishi S."/>
            <person name="Hori S."/>
            <person name="Arai W."/>
            <person name="Tsubouchi T."/>
            <person name="Morono Y."/>
            <person name="Uchiyama I."/>
            <person name="Ito T."/>
            <person name="Fujiyama A."/>
            <person name="Inagaki F."/>
            <person name="Takami H."/>
        </authorList>
    </citation>
    <scope>NUCLEOTIDE SEQUENCE</scope>
    <source>
        <strain evidence="7">Expedition CK06-06</strain>
    </source>
</reference>
<organism evidence="7">
    <name type="scientific">marine sediment metagenome</name>
    <dbReference type="NCBI Taxonomy" id="412755"/>
    <lineage>
        <taxon>unclassified sequences</taxon>
        <taxon>metagenomes</taxon>
        <taxon>ecological metagenomes</taxon>
    </lineage>
</organism>
<dbReference type="EMBL" id="BARV01003194">
    <property type="protein sequence ID" value="GAI00402.1"/>
    <property type="molecule type" value="Genomic_DNA"/>
</dbReference>
<dbReference type="GO" id="GO:0008993">
    <property type="term" value="F:rhamnulokinase activity"/>
    <property type="evidence" value="ECO:0007669"/>
    <property type="project" value="InterPro"/>
</dbReference>
<evidence type="ECO:0000256" key="1">
    <source>
        <dbReference type="ARBA" id="ARBA00022679"/>
    </source>
</evidence>
<dbReference type="Pfam" id="PF00370">
    <property type="entry name" value="FGGY_N"/>
    <property type="match status" value="1"/>
</dbReference>
<dbReference type="GO" id="GO:0019301">
    <property type="term" value="P:rhamnose catabolic process"/>
    <property type="evidence" value="ECO:0007669"/>
    <property type="project" value="InterPro"/>
</dbReference>
<dbReference type="GO" id="GO:0005524">
    <property type="term" value="F:ATP binding"/>
    <property type="evidence" value="ECO:0007669"/>
    <property type="project" value="UniProtKB-KW"/>
</dbReference>
<name>X1K052_9ZZZZ</name>
<sequence>MKESSTFKCLAVDMGASNVRIMLGTVSHTGIEYREIYRFANTIIEKDAHERWDIEHILHEIIMGLNQAVDIAGIGIASIGVDAWGVDFAMLDASGKLMELPVAYRDKRTAGMEEKWLGMMSREETFQRSGINFYIFNTLFQLLSMKDSEKLAATSRILFLPCYVLSKLGGKAVNELTISSTSQLLNASSGNWDPVIIEHLGISSDILGEVCAPGTILGEVDHPELEMPGTRTIAVCSHDTASAVVSVPFGDEASVFISTGTWCLLGIESDQPILSQDALEEGFTNERGYGGSYRCLKNIVGLW</sequence>
<keyword evidence="1" id="KW-0808">Transferase</keyword>
<dbReference type="CDD" id="cd07771">
    <property type="entry name" value="ASKHA_NBD_FGGY_RhaB-like"/>
    <property type="match status" value="1"/>
</dbReference>
<dbReference type="Gene3D" id="3.30.420.40">
    <property type="match status" value="2"/>
</dbReference>
<keyword evidence="2" id="KW-0547">Nucleotide-binding</keyword>
<dbReference type="InterPro" id="IPR050406">
    <property type="entry name" value="FGGY_Carb_Kinase"/>
</dbReference>
<accession>X1K052</accession>
<evidence type="ECO:0000259" key="6">
    <source>
        <dbReference type="Pfam" id="PF00370"/>
    </source>
</evidence>
<dbReference type="PANTHER" id="PTHR43095">
    <property type="entry name" value="SUGAR KINASE"/>
    <property type="match status" value="1"/>
</dbReference>
<dbReference type="InterPro" id="IPR018484">
    <property type="entry name" value="FGGY_N"/>
</dbReference>
<evidence type="ECO:0000256" key="3">
    <source>
        <dbReference type="ARBA" id="ARBA00022777"/>
    </source>
</evidence>
<evidence type="ECO:0000256" key="5">
    <source>
        <dbReference type="ARBA" id="ARBA00023308"/>
    </source>
</evidence>
<dbReference type="InterPro" id="IPR013449">
    <property type="entry name" value="Rhamnulokinase"/>
</dbReference>
<dbReference type="SUPFAM" id="SSF53067">
    <property type="entry name" value="Actin-like ATPase domain"/>
    <property type="match status" value="1"/>
</dbReference>
<keyword evidence="4" id="KW-0067">ATP-binding</keyword>
<evidence type="ECO:0000256" key="2">
    <source>
        <dbReference type="ARBA" id="ARBA00022741"/>
    </source>
</evidence>
<evidence type="ECO:0000256" key="4">
    <source>
        <dbReference type="ARBA" id="ARBA00022840"/>
    </source>
</evidence>
<feature type="domain" description="Carbohydrate kinase FGGY N-terminal" evidence="6">
    <location>
        <begin position="10"/>
        <end position="245"/>
    </location>
</feature>
<gene>
    <name evidence="7" type="ORF">S06H3_07777</name>
</gene>
<dbReference type="InterPro" id="IPR043129">
    <property type="entry name" value="ATPase_NBD"/>
</dbReference>
<keyword evidence="3" id="KW-0418">Kinase</keyword>
<feature type="non-terminal residue" evidence="7">
    <location>
        <position position="303"/>
    </location>
</feature>
<dbReference type="AlphaFoldDB" id="X1K052"/>
<evidence type="ECO:0000313" key="7">
    <source>
        <dbReference type="EMBL" id="GAI00402.1"/>
    </source>
</evidence>
<comment type="caution">
    <text evidence="7">The sequence shown here is derived from an EMBL/GenBank/DDBJ whole genome shotgun (WGS) entry which is preliminary data.</text>
</comment>
<protein>
    <recommendedName>
        <fullName evidence="6">Carbohydrate kinase FGGY N-terminal domain-containing protein</fullName>
    </recommendedName>
</protein>
<keyword evidence="5" id="KW-0684">Rhamnose metabolism</keyword>
<proteinExistence type="predicted"/>